<protein>
    <submittedName>
        <fullName evidence="1">Uncharacterized protein</fullName>
    </submittedName>
</protein>
<evidence type="ECO:0000313" key="1">
    <source>
        <dbReference type="EMBL" id="MBX54243.1"/>
    </source>
</evidence>
<accession>A0A2P2PHP9</accession>
<proteinExistence type="predicted"/>
<name>A0A2P2PHP9_RHIMU</name>
<reference evidence="1" key="1">
    <citation type="submission" date="2018-02" db="EMBL/GenBank/DDBJ databases">
        <title>Rhizophora mucronata_Transcriptome.</title>
        <authorList>
            <person name="Meera S.P."/>
            <person name="Sreeshan A."/>
            <person name="Augustine A."/>
        </authorList>
    </citation>
    <scope>NUCLEOTIDE SEQUENCE</scope>
    <source>
        <tissue evidence="1">Leaf</tissue>
    </source>
</reference>
<organism evidence="1">
    <name type="scientific">Rhizophora mucronata</name>
    <name type="common">Asiatic mangrove</name>
    <dbReference type="NCBI Taxonomy" id="61149"/>
    <lineage>
        <taxon>Eukaryota</taxon>
        <taxon>Viridiplantae</taxon>
        <taxon>Streptophyta</taxon>
        <taxon>Embryophyta</taxon>
        <taxon>Tracheophyta</taxon>
        <taxon>Spermatophyta</taxon>
        <taxon>Magnoliopsida</taxon>
        <taxon>eudicotyledons</taxon>
        <taxon>Gunneridae</taxon>
        <taxon>Pentapetalae</taxon>
        <taxon>rosids</taxon>
        <taxon>fabids</taxon>
        <taxon>Malpighiales</taxon>
        <taxon>Rhizophoraceae</taxon>
        <taxon>Rhizophora</taxon>
    </lineage>
</organism>
<sequence length="15" mass="1815">MSFYKCVMEQYAPAF</sequence>
<dbReference type="EMBL" id="GGEC01073759">
    <property type="protein sequence ID" value="MBX54243.1"/>
    <property type="molecule type" value="Transcribed_RNA"/>
</dbReference>